<comment type="caution">
    <text evidence="1">The sequence shown here is derived from an EMBL/GenBank/DDBJ whole genome shotgun (WGS) entry which is preliminary data.</text>
</comment>
<evidence type="ECO:0000313" key="2">
    <source>
        <dbReference type="Proteomes" id="UP001172457"/>
    </source>
</evidence>
<reference evidence="1" key="1">
    <citation type="submission" date="2023-03" db="EMBL/GenBank/DDBJ databases">
        <title>Chromosome-scale reference genome and RAD-based genetic map of yellow starthistle (Centaurea solstitialis) reveal putative structural variation and QTLs associated with invader traits.</title>
        <authorList>
            <person name="Reatini B."/>
            <person name="Cang F.A."/>
            <person name="Jiang Q."/>
            <person name="Mckibben M.T.W."/>
            <person name="Barker M.S."/>
            <person name="Rieseberg L.H."/>
            <person name="Dlugosch K.M."/>
        </authorList>
    </citation>
    <scope>NUCLEOTIDE SEQUENCE</scope>
    <source>
        <strain evidence="1">CAN-66</strain>
        <tissue evidence="1">Leaf</tissue>
    </source>
</reference>
<dbReference type="Pfam" id="PF14223">
    <property type="entry name" value="Retrotran_gag_2"/>
    <property type="match status" value="1"/>
</dbReference>
<organism evidence="1 2">
    <name type="scientific">Centaurea solstitialis</name>
    <name type="common">yellow star-thistle</name>
    <dbReference type="NCBI Taxonomy" id="347529"/>
    <lineage>
        <taxon>Eukaryota</taxon>
        <taxon>Viridiplantae</taxon>
        <taxon>Streptophyta</taxon>
        <taxon>Embryophyta</taxon>
        <taxon>Tracheophyta</taxon>
        <taxon>Spermatophyta</taxon>
        <taxon>Magnoliopsida</taxon>
        <taxon>eudicotyledons</taxon>
        <taxon>Gunneridae</taxon>
        <taxon>Pentapetalae</taxon>
        <taxon>asterids</taxon>
        <taxon>campanulids</taxon>
        <taxon>Asterales</taxon>
        <taxon>Asteraceae</taxon>
        <taxon>Carduoideae</taxon>
        <taxon>Cardueae</taxon>
        <taxon>Centaureinae</taxon>
        <taxon>Centaurea</taxon>
    </lineage>
</organism>
<dbReference type="EMBL" id="JARYMX010000004">
    <property type="protein sequence ID" value="KAJ9552842.1"/>
    <property type="molecule type" value="Genomic_DNA"/>
</dbReference>
<name>A0AA38WA79_9ASTR</name>
<dbReference type="Proteomes" id="UP001172457">
    <property type="component" value="Chromosome 4"/>
</dbReference>
<sequence length="253" mass="29265">MANTANAFMSTGSQSKPPTLIREEYPQWKMRMVNFLEGIHPRICEFLYNPAYVPMNLIPRIPATETTPEIPEHLEPKDITNWSKEDRILIDLGYKCKRLLIMVIPYEIFNSVDHCYLSKDIWAELERQTERGRKTLKNNKAFCINEYHTFKALEGESLSDTYSSNCKRYGIVRSPEDNNSVFLGSLGPELIHLTMSMRTTLDLEGWCLADVFGSLKGQENQVMRMRKSYGGPLALVAREESEKKKDEKKEEKE</sequence>
<keyword evidence="2" id="KW-1185">Reference proteome</keyword>
<accession>A0AA38WA79</accession>
<protein>
    <submittedName>
        <fullName evidence="1">Uncharacterized protein</fullName>
    </submittedName>
</protein>
<proteinExistence type="predicted"/>
<evidence type="ECO:0000313" key="1">
    <source>
        <dbReference type="EMBL" id="KAJ9552842.1"/>
    </source>
</evidence>
<gene>
    <name evidence="1" type="ORF">OSB04_016887</name>
</gene>
<dbReference type="AlphaFoldDB" id="A0AA38WA79"/>